<dbReference type="EMBL" id="NVMX01000030">
    <property type="protein sequence ID" value="PDZ97077.1"/>
    <property type="molecule type" value="Genomic_DNA"/>
</dbReference>
<keyword evidence="7 10" id="KW-1133">Transmembrane helix</keyword>
<evidence type="ECO:0000256" key="7">
    <source>
        <dbReference type="ARBA" id="ARBA00022989"/>
    </source>
</evidence>
<dbReference type="PANTHER" id="PTHR30012:SF0">
    <property type="entry name" value="TYPE II SECRETION SYSTEM PROTEIN F-RELATED"/>
    <property type="match status" value="1"/>
</dbReference>
<dbReference type="Gene3D" id="1.20.81.30">
    <property type="entry name" value="Type II secretion system (T2SS), domain F"/>
    <property type="match status" value="2"/>
</dbReference>
<dbReference type="GO" id="GO:0009306">
    <property type="term" value="P:protein secretion"/>
    <property type="evidence" value="ECO:0007669"/>
    <property type="project" value="InterPro"/>
</dbReference>
<feature type="domain" description="Type II secretion system protein GspF" evidence="11">
    <location>
        <begin position="65"/>
        <end position="188"/>
    </location>
</feature>
<feature type="transmembrane region" description="Helical" evidence="10">
    <location>
        <begin position="218"/>
        <end position="237"/>
    </location>
</feature>
<dbReference type="PRINTS" id="PR00812">
    <property type="entry name" value="BCTERIALGSPF"/>
</dbReference>
<evidence type="ECO:0000256" key="10">
    <source>
        <dbReference type="SAM" id="Phobius"/>
    </source>
</evidence>
<evidence type="ECO:0000313" key="13">
    <source>
        <dbReference type="Proteomes" id="UP000219922"/>
    </source>
</evidence>
<feature type="transmembrane region" description="Helical" evidence="10">
    <location>
        <begin position="372"/>
        <end position="396"/>
    </location>
</feature>
<evidence type="ECO:0000256" key="2">
    <source>
        <dbReference type="ARBA" id="ARBA00005745"/>
    </source>
</evidence>
<feature type="transmembrane region" description="Helical" evidence="10">
    <location>
        <begin position="249"/>
        <end position="268"/>
    </location>
</feature>
<feature type="domain" description="Type II secretion system protein GspF" evidence="11">
    <location>
        <begin position="269"/>
        <end position="391"/>
    </location>
</feature>
<dbReference type="RefSeq" id="WP_098005790.1">
    <property type="nucleotide sequence ID" value="NZ_NVMX01000030.1"/>
</dbReference>
<protein>
    <recommendedName>
        <fullName evidence="11">Type II secretion system protein GspF domain-containing protein</fullName>
    </recommendedName>
</protein>
<proteinExistence type="inferred from homology"/>
<evidence type="ECO:0000256" key="4">
    <source>
        <dbReference type="ARBA" id="ARBA00022475"/>
    </source>
</evidence>
<keyword evidence="5" id="KW-0997">Cell inner membrane</keyword>
<sequence length="399" mass="44226">MPIFHFKALDQNGQIIEEKIETESMDQAIAEVNRRGVSLIEIKPVNSIMNSLALKKVSKKELASFTKQLSYLIETGISLHKGVEIIAEQIRNPYFKSIINQIVKDIKEGIPLSEASAKFPKVFPNAMIFQLKAAEAGGFMQEALVNISADLEREARFAKQVKGAMMYPSVVLVAAIGIVYFMLTMVVPKMAKTLTSFDAELPTITKLVMSASDVAKNYWYVFVIVVVLGIYLFKLLMKNPVYKKKYHAFLLKIPVIGNLVIAINIATMTRLMSSLLSSGVPIDDTLDNLKNVLSNKVLSDNIEKVRKEVVEEGYTLSKSMDEKPVFPKALVQILKVGEETGNLEDVLSSLADKYEEDVSDALKTMTALINPLLMIVIGAIVGVIVVSLFVPMFSLIDKL</sequence>
<keyword evidence="4" id="KW-1003">Cell membrane</keyword>
<evidence type="ECO:0000256" key="3">
    <source>
        <dbReference type="ARBA" id="ARBA00022448"/>
    </source>
</evidence>
<dbReference type="Proteomes" id="UP000219922">
    <property type="component" value="Unassembled WGS sequence"/>
</dbReference>
<keyword evidence="8 10" id="KW-0472">Membrane</keyword>
<keyword evidence="3 9" id="KW-0813">Transport</keyword>
<dbReference type="InterPro" id="IPR042094">
    <property type="entry name" value="T2SS_GspF_sf"/>
</dbReference>
<comment type="subcellular location">
    <subcellularLocation>
        <location evidence="1">Cell inner membrane</location>
        <topology evidence="1">Multi-pass membrane protein</topology>
    </subcellularLocation>
    <subcellularLocation>
        <location evidence="9">Cell membrane</location>
        <topology evidence="9">Multi-pass membrane protein</topology>
    </subcellularLocation>
</comment>
<evidence type="ECO:0000256" key="6">
    <source>
        <dbReference type="ARBA" id="ARBA00022692"/>
    </source>
</evidence>
<dbReference type="FunFam" id="1.20.81.30:FF:000001">
    <property type="entry name" value="Type II secretion system protein F"/>
    <property type="match status" value="1"/>
</dbReference>
<dbReference type="PROSITE" id="PS00874">
    <property type="entry name" value="T2SP_F"/>
    <property type="match status" value="1"/>
</dbReference>
<feature type="transmembrane region" description="Helical" evidence="10">
    <location>
        <begin position="166"/>
        <end position="187"/>
    </location>
</feature>
<dbReference type="AlphaFoldDB" id="A0A9X6SXX6"/>
<organism evidence="12 13">
    <name type="scientific">Bacillus cereus</name>
    <dbReference type="NCBI Taxonomy" id="1396"/>
    <lineage>
        <taxon>Bacteria</taxon>
        <taxon>Bacillati</taxon>
        <taxon>Bacillota</taxon>
        <taxon>Bacilli</taxon>
        <taxon>Bacillales</taxon>
        <taxon>Bacillaceae</taxon>
        <taxon>Bacillus</taxon>
        <taxon>Bacillus cereus group</taxon>
    </lineage>
</organism>
<accession>A0A9X6SXX6</accession>
<dbReference type="GO" id="GO:0005886">
    <property type="term" value="C:plasma membrane"/>
    <property type="evidence" value="ECO:0007669"/>
    <property type="project" value="UniProtKB-SubCell"/>
</dbReference>
<dbReference type="InterPro" id="IPR018076">
    <property type="entry name" value="T2SS_GspF_dom"/>
</dbReference>
<dbReference type="Pfam" id="PF00482">
    <property type="entry name" value="T2SSF"/>
    <property type="match status" value="2"/>
</dbReference>
<gene>
    <name evidence="12" type="ORF">CON36_19615</name>
</gene>
<reference evidence="12 13" key="1">
    <citation type="submission" date="2017-09" db="EMBL/GenBank/DDBJ databases">
        <title>Large-scale bioinformatics analysis of Bacillus genomes uncovers conserved roles of natural products in bacterial physiology.</title>
        <authorList>
            <consortium name="Agbiome Team Llc"/>
            <person name="Bleich R.M."/>
            <person name="Grubbs K.J."/>
            <person name="Santa Maria K.C."/>
            <person name="Allen S.E."/>
            <person name="Farag S."/>
            <person name="Shank E.A."/>
            <person name="Bowers A."/>
        </authorList>
    </citation>
    <scope>NUCLEOTIDE SEQUENCE [LARGE SCALE GENOMIC DNA]</scope>
    <source>
        <strain evidence="12 13">AFS092789</strain>
    </source>
</reference>
<evidence type="ECO:0000259" key="11">
    <source>
        <dbReference type="Pfam" id="PF00482"/>
    </source>
</evidence>
<comment type="caution">
    <text evidence="12">The sequence shown here is derived from an EMBL/GenBank/DDBJ whole genome shotgun (WGS) entry which is preliminary data.</text>
</comment>
<comment type="similarity">
    <text evidence="2 9">Belongs to the GSP F family.</text>
</comment>
<dbReference type="InterPro" id="IPR003004">
    <property type="entry name" value="GspF/PilC"/>
</dbReference>
<keyword evidence="6 9" id="KW-0812">Transmembrane</keyword>
<evidence type="ECO:0000256" key="1">
    <source>
        <dbReference type="ARBA" id="ARBA00004429"/>
    </source>
</evidence>
<dbReference type="PANTHER" id="PTHR30012">
    <property type="entry name" value="GENERAL SECRETION PATHWAY PROTEIN"/>
    <property type="match status" value="1"/>
</dbReference>
<evidence type="ECO:0000256" key="8">
    <source>
        <dbReference type="ARBA" id="ARBA00023136"/>
    </source>
</evidence>
<evidence type="ECO:0000256" key="9">
    <source>
        <dbReference type="RuleBase" id="RU003923"/>
    </source>
</evidence>
<name>A0A9X6SXX6_BACCE</name>
<dbReference type="InterPro" id="IPR001992">
    <property type="entry name" value="T2SS_GspF/T4SS_PilC_CS"/>
</dbReference>
<evidence type="ECO:0000313" key="12">
    <source>
        <dbReference type="EMBL" id="PDZ97077.1"/>
    </source>
</evidence>
<evidence type="ECO:0000256" key="5">
    <source>
        <dbReference type="ARBA" id="ARBA00022519"/>
    </source>
</evidence>